<evidence type="ECO:0000313" key="1">
    <source>
        <dbReference type="EMBL" id="KAJ8629767.1"/>
    </source>
</evidence>
<protein>
    <submittedName>
        <fullName evidence="1">Uncharacterized protein</fullName>
    </submittedName>
</protein>
<organism evidence="1 2">
    <name type="scientific">Persea americana</name>
    <name type="common">Avocado</name>
    <dbReference type="NCBI Taxonomy" id="3435"/>
    <lineage>
        <taxon>Eukaryota</taxon>
        <taxon>Viridiplantae</taxon>
        <taxon>Streptophyta</taxon>
        <taxon>Embryophyta</taxon>
        <taxon>Tracheophyta</taxon>
        <taxon>Spermatophyta</taxon>
        <taxon>Magnoliopsida</taxon>
        <taxon>Magnoliidae</taxon>
        <taxon>Laurales</taxon>
        <taxon>Lauraceae</taxon>
        <taxon>Persea</taxon>
    </lineage>
</organism>
<evidence type="ECO:0000313" key="2">
    <source>
        <dbReference type="Proteomes" id="UP001234297"/>
    </source>
</evidence>
<dbReference type="EMBL" id="CM056815">
    <property type="protein sequence ID" value="KAJ8629767.1"/>
    <property type="molecule type" value="Genomic_DNA"/>
</dbReference>
<gene>
    <name evidence="1" type="ORF">MRB53_023090</name>
</gene>
<comment type="caution">
    <text evidence="1">The sequence shown here is derived from an EMBL/GenBank/DDBJ whole genome shotgun (WGS) entry which is preliminary data.</text>
</comment>
<dbReference type="Proteomes" id="UP001234297">
    <property type="component" value="Chromosome 7"/>
</dbReference>
<reference evidence="1 2" key="1">
    <citation type="journal article" date="2022" name="Hortic Res">
        <title>A haplotype resolved chromosomal level avocado genome allows analysis of novel avocado genes.</title>
        <authorList>
            <person name="Nath O."/>
            <person name="Fletcher S.J."/>
            <person name="Hayward A."/>
            <person name="Shaw L.M."/>
            <person name="Masouleh A.K."/>
            <person name="Furtado A."/>
            <person name="Henry R.J."/>
            <person name="Mitter N."/>
        </authorList>
    </citation>
    <scope>NUCLEOTIDE SEQUENCE [LARGE SCALE GENOMIC DNA]</scope>
    <source>
        <strain evidence="2">cv. Hass</strain>
    </source>
</reference>
<accession>A0ACC2L8T8</accession>
<keyword evidence="2" id="KW-1185">Reference proteome</keyword>
<proteinExistence type="predicted"/>
<sequence length="306" mass="32948">MDGGLTSPQEPEVVDLARFLIASGASIEGAGTSTVIISGRKQLHGTEFTIIPDRIEAGTFMVAAAITRSCISMSPVIPHHLTCVINKLSSSGCKITQRGSYLLEVSAISAAGSNLRAFDFKTCPYPGFPTDLQPQFMALLATCNGACIVEESVFEGRMCHVRELQKLGARIGTCGSSAVVWGNGQSALSGSRVVATDLRAGASLVLAGMAAQGMTEIAGAAHIDRGYEKLEVKLRRLGADIRREQQSNEERNQNHSMEHSNEEEGNLLNNEEEGKFLSHKWSSIYPKMNSTNTMPKVVQHGRKLLN</sequence>
<name>A0ACC2L8T8_PERAE</name>